<dbReference type="PANTHER" id="PTHR11266:SF21">
    <property type="entry name" value="ACT DOMAIN-CONTAINING PROTEIN"/>
    <property type="match status" value="1"/>
</dbReference>
<evidence type="ECO:0000256" key="6">
    <source>
        <dbReference type="SAM" id="Phobius"/>
    </source>
</evidence>
<dbReference type="PANTHER" id="PTHR11266">
    <property type="entry name" value="PEROXISOMAL MEMBRANE PROTEIN 2, PXMP2 MPV17"/>
    <property type="match status" value="1"/>
</dbReference>
<dbReference type="Proteomes" id="UP001190700">
    <property type="component" value="Unassembled WGS sequence"/>
</dbReference>
<dbReference type="EMBL" id="LGRX02035088">
    <property type="protein sequence ID" value="KAK3236315.1"/>
    <property type="molecule type" value="Genomic_DNA"/>
</dbReference>
<dbReference type="InterPro" id="IPR007248">
    <property type="entry name" value="Mpv17_PMP22"/>
</dbReference>
<accession>A0AAE0BI75</accession>
<reference evidence="7 8" key="1">
    <citation type="journal article" date="2015" name="Genome Biol. Evol.">
        <title>Comparative Genomics of a Bacterivorous Green Alga Reveals Evolutionary Causalities and Consequences of Phago-Mixotrophic Mode of Nutrition.</title>
        <authorList>
            <person name="Burns J.A."/>
            <person name="Paasch A."/>
            <person name="Narechania A."/>
            <person name="Kim E."/>
        </authorList>
    </citation>
    <scope>NUCLEOTIDE SEQUENCE [LARGE SCALE GENOMIC DNA]</scope>
    <source>
        <strain evidence="7 8">PLY_AMNH</strain>
    </source>
</reference>
<proteinExistence type="inferred from homology"/>
<protein>
    <submittedName>
        <fullName evidence="7">Uncharacterized protein</fullName>
    </submittedName>
</protein>
<comment type="subcellular location">
    <subcellularLocation>
        <location evidence="1">Membrane</location>
        <topology evidence="1">Multi-pass membrane protein</topology>
    </subcellularLocation>
</comment>
<keyword evidence="8" id="KW-1185">Reference proteome</keyword>
<sequence>MLEQYEGLGWHCLDEVIYKSLRAELQPQQSPTAHAPALASRSAGSRVPGRFFPRKVCGGRKLLRSDYCILLPPEDAAQVSLADSATSMELLYKFLLQDKPIARKFHATTGPQWILLCPPHLQDHCATSVHAIQACAGRNAVRKTIRGHNIANVPDSVVDPILQSCPTCLVTKNPPPVRECTAIRPKQSEDRIQAWDVTTLGEGTDAVIHTVDKPGGFNEVYAIDTEKAVPQSVASFKPAVATQYALKAARSFRTAQTDTTRTVLTYSREKVSSFAAQASQNVQSARRYCASAAESTGLLGGIGKWMQENPVLSAIIATVVRTAPCDLLAQFYFEGKSELDWRRFMAFNLFGAIYVGWFQYYFYKHLLNASLINMFGITGKFPVAASIALLDQIMHSPFLYFPSFCLMMKIMEGGSNILGDTYTKWSNEVVGVVQASMALWFPAQLINFYFMPPYMVIPFINLVGACWVVWLSLQQGKGKEEAAEAA</sequence>
<feature type="transmembrane region" description="Helical" evidence="6">
    <location>
        <begin position="456"/>
        <end position="473"/>
    </location>
</feature>
<dbReference type="GO" id="GO:0016020">
    <property type="term" value="C:membrane"/>
    <property type="evidence" value="ECO:0007669"/>
    <property type="project" value="UniProtKB-SubCell"/>
</dbReference>
<keyword evidence="5 6" id="KW-0472">Membrane</keyword>
<name>A0AAE0BI75_9CHLO</name>
<evidence type="ECO:0000256" key="5">
    <source>
        <dbReference type="ARBA" id="ARBA00023136"/>
    </source>
</evidence>
<evidence type="ECO:0000256" key="3">
    <source>
        <dbReference type="ARBA" id="ARBA00022692"/>
    </source>
</evidence>
<comment type="similarity">
    <text evidence="2">Belongs to the peroxisomal membrane protein PXMP2/4 family.</text>
</comment>
<dbReference type="Pfam" id="PF04117">
    <property type="entry name" value="Mpv17_PMP22"/>
    <property type="match status" value="1"/>
</dbReference>
<evidence type="ECO:0000313" key="7">
    <source>
        <dbReference type="EMBL" id="KAK3236315.1"/>
    </source>
</evidence>
<comment type="caution">
    <text evidence="7">The sequence shown here is derived from an EMBL/GenBank/DDBJ whole genome shotgun (WGS) entry which is preliminary data.</text>
</comment>
<evidence type="ECO:0000256" key="4">
    <source>
        <dbReference type="ARBA" id="ARBA00022989"/>
    </source>
</evidence>
<organism evidence="7 8">
    <name type="scientific">Cymbomonas tetramitiformis</name>
    <dbReference type="NCBI Taxonomy" id="36881"/>
    <lineage>
        <taxon>Eukaryota</taxon>
        <taxon>Viridiplantae</taxon>
        <taxon>Chlorophyta</taxon>
        <taxon>Pyramimonadophyceae</taxon>
        <taxon>Pyramimonadales</taxon>
        <taxon>Pyramimonadaceae</taxon>
        <taxon>Cymbomonas</taxon>
    </lineage>
</organism>
<feature type="transmembrane region" description="Helical" evidence="6">
    <location>
        <begin position="345"/>
        <end position="363"/>
    </location>
</feature>
<keyword evidence="4 6" id="KW-1133">Transmembrane helix</keyword>
<dbReference type="AlphaFoldDB" id="A0AAE0BI75"/>
<evidence type="ECO:0000256" key="1">
    <source>
        <dbReference type="ARBA" id="ARBA00004141"/>
    </source>
</evidence>
<evidence type="ECO:0000256" key="2">
    <source>
        <dbReference type="ARBA" id="ARBA00006824"/>
    </source>
</evidence>
<gene>
    <name evidence="7" type="ORF">CYMTET_53534</name>
</gene>
<evidence type="ECO:0000313" key="8">
    <source>
        <dbReference type="Proteomes" id="UP001190700"/>
    </source>
</evidence>
<dbReference type="GO" id="GO:0005737">
    <property type="term" value="C:cytoplasm"/>
    <property type="evidence" value="ECO:0007669"/>
    <property type="project" value="TreeGrafter"/>
</dbReference>
<keyword evidence="3 6" id="KW-0812">Transmembrane</keyword>